<dbReference type="Proteomes" id="UP000613113">
    <property type="component" value="Unassembled WGS sequence"/>
</dbReference>
<organism evidence="3 4">
    <name type="scientific">Undibacterium griseum</name>
    <dbReference type="NCBI Taxonomy" id="2762295"/>
    <lineage>
        <taxon>Bacteria</taxon>
        <taxon>Pseudomonadati</taxon>
        <taxon>Pseudomonadota</taxon>
        <taxon>Betaproteobacteria</taxon>
        <taxon>Burkholderiales</taxon>
        <taxon>Oxalobacteraceae</taxon>
        <taxon>Undibacterium</taxon>
    </lineage>
</organism>
<dbReference type="InterPro" id="IPR001638">
    <property type="entry name" value="Solute-binding_3/MltF_N"/>
</dbReference>
<comment type="caution">
    <text evidence="3">The sequence shown here is derived from an EMBL/GenBank/DDBJ whole genome shotgun (WGS) entry which is preliminary data.</text>
</comment>
<evidence type="ECO:0000259" key="2">
    <source>
        <dbReference type="Pfam" id="PF00497"/>
    </source>
</evidence>
<feature type="domain" description="Solute-binding protein family 3/N-terminal" evidence="2">
    <location>
        <begin position="48"/>
        <end position="256"/>
    </location>
</feature>
<evidence type="ECO:0000313" key="4">
    <source>
        <dbReference type="Proteomes" id="UP000613113"/>
    </source>
</evidence>
<accession>A0ABR6YJR9</accession>
<dbReference type="PANTHER" id="PTHR35936">
    <property type="entry name" value="MEMBRANE-BOUND LYTIC MUREIN TRANSGLYCOSYLASE F"/>
    <property type="match status" value="1"/>
</dbReference>
<dbReference type="PANTHER" id="PTHR35936:SF38">
    <property type="entry name" value="GLUTAMINE-BINDING PERIPLASMIC PROTEIN"/>
    <property type="match status" value="1"/>
</dbReference>
<dbReference type="Pfam" id="PF00497">
    <property type="entry name" value="SBP_bac_3"/>
    <property type="match status" value="1"/>
</dbReference>
<proteinExistence type="predicted"/>
<dbReference type="EMBL" id="JACOGC010000001">
    <property type="protein sequence ID" value="MBC3884141.1"/>
    <property type="molecule type" value="Genomic_DNA"/>
</dbReference>
<protein>
    <submittedName>
        <fullName evidence="3">Transporter substrate-binding domain-containing protein</fullName>
    </submittedName>
</protein>
<dbReference type="RefSeq" id="WP_186861753.1">
    <property type="nucleotide sequence ID" value="NZ_JACOGC010000001.1"/>
</dbReference>
<evidence type="ECO:0000313" key="3">
    <source>
        <dbReference type="EMBL" id="MBC3884141.1"/>
    </source>
</evidence>
<gene>
    <name evidence="3" type="ORF">H8K27_03260</name>
</gene>
<reference evidence="3 4" key="1">
    <citation type="submission" date="2020-08" db="EMBL/GenBank/DDBJ databases">
        <title>Novel species isolated from subtropical streams in China.</title>
        <authorList>
            <person name="Lu H."/>
        </authorList>
    </citation>
    <scope>NUCLEOTIDE SEQUENCE [LARGE SCALE GENOMIC DNA]</scope>
    <source>
        <strain evidence="3 4">FT31W</strain>
    </source>
</reference>
<name>A0ABR6YJR9_9BURK</name>
<keyword evidence="4" id="KW-1185">Reference proteome</keyword>
<dbReference type="Gene3D" id="3.40.190.10">
    <property type="entry name" value="Periplasmic binding protein-like II"/>
    <property type="match status" value="2"/>
</dbReference>
<sequence length="257" mass="29113">MALHFIDMRFFRSQIQHLCYFIATLLCSLSCFSARAEEFIIQVTSIPPYVLDGPRQGIACDLIAQALATQGVQTQFIRSNNKRMEIDVRSGNADAGFAGIPAGTPNVFFSDPVLEFENVAVTLSDQHWSLRTLSDLADKRVIAFRNATGILGPEFAAVIKTSPSYFEAGEQRSQIPMLDAGRGDVIVLDKRTFLYFAILQYGVQQARERYQIHRLFRPVPRALAFHRKEQRDLFNKGLKTIRENGSYALILRSYLRE</sequence>
<evidence type="ECO:0000256" key="1">
    <source>
        <dbReference type="ARBA" id="ARBA00022729"/>
    </source>
</evidence>
<keyword evidence="1" id="KW-0732">Signal</keyword>
<dbReference type="SUPFAM" id="SSF53850">
    <property type="entry name" value="Periplasmic binding protein-like II"/>
    <property type="match status" value="1"/>
</dbReference>